<dbReference type="Proteomes" id="UP000886501">
    <property type="component" value="Unassembled WGS sequence"/>
</dbReference>
<name>A0ACB6ZKP5_THEGA</name>
<comment type="caution">
    <text evidence="1">The sequence shown here is derived from an EMBL/GenBank/DDBJ whole genome shotgun (WGS) entry which is preliminary data.</text>
</comment>
<gene>
    <name evidence="1" type="ORF">BDM02DRAFT_1684009</name>
</gene>
<evidence type="ECO:0000313" key="1">
    <source>
        <dbReference type="EMBL" id="KAF9649980.1"/>
    </source>
</evidence>
<reference evidence="1" key="2">
    <citation type="journal article" date="2020" name="Nat. Commun.">
        <title>Large-scale genome sequencing of mycorrhizal fungi provides insights into the early evolution of symbiotic traits.</title>
        <authorList>
            <person name="Miyauchi S."/>
            <person name="Kiss E."/>
            <person name="Kuo A."/>
            <person name="Drula E."/>
            <person name="Kohler A."/>
            <person name="Sanchez-Garcia M."/>
            <person name="Morin E."/>
            <person name="Andreopoulos B."/>
            <person name="Barry K.W."/>
            <person name="Bonito G."/>
            <person name="Buee M."/>
            <person name="Carver A."/>
            <person name="Chen C."/>
            <person name="Cichocki N."/>
            <person name="Clum A."/>
            <person name="Culley D."/>
            <person name="Crous P.W."/>
            <person name="Fauchery L."/>
            <person name="Girlanda M."/>
            <person name="Hayes R.D."/>
            <person name="Keri Z."/>
            <person name="LaButti K."/>
            <person name="Lipzen A."/>
            <person name="Lombard V."/>
            <person name="Magnuson J."/>
            <person name="Maillard F."/>
            <person name="Murat C."/>
            <person name="Nolan M."/>
            <person name="Ohm R.A."/>
            <person name="Pangilinan J."/>
            <person name="Pereira M.F."/>
            <person name="Perotto S."/>
            <person name="Peter M."/>
            <person name="Pfister S."/>
            <person name="Riley R."/>
            <person name="Sitrit Y."/>
            <person name="Stielow J.B."/>
            <person name="Szollosi G."/>
            <person name="Zifcakova L."/>
            <person name="Stursova M."/>
            <person name="Spatafora J.W."/>
            <person name="Tedersoo L."/>
            <person name="Vaario L.M."/>
            <person name="Yamada A."/>
            <person name="Yan M."/>
            <person name="Wang P."/>
            <person name="Xu J."/>
            <person name="Bruns T."/>
            <person name="Baldrian P."/>
            <person name="Vilgalys R."/>
            <person name="Dunand C."/>
            <person name="Henrissat B."/>
            <person name="Grigoriev I.V."/>
            <person name="Hibbett D."/>
            <person name="Nagy L.G."/>
            <person name="Martin F.M."/>
        </authorList>
    </citation>
    <scope>NUCLEOTIDE SEQUENCE</scope>
    <source>
        <strain evidence="1">P2</strain>
    </source>
</reference>
<accession>A0ACB6ZKP5</accession>
<evidence type="ECO:0000313" key="2">
    <source>
        <dbReference type="Proteomes" id="UP000886501"/>
    </source>
</evidence>
<reference evidence="1" key="1">
    <citation type="submission" date="2019-10" db="EMBL/GenBank/DDBJ databases">
        <authorList>
            <consortium name="DOE Joint Genome Institute"/>
            <person name="Kuo A."/>
            <person name="Miyauchi S."/>
            <person name="Kiss E."/>
            <person name="Drula E."/>
            <person name="Kohler A."/>
            <person name="Sanchez-Garcia M."/>
            <person name="Andreopoulos B."/>
            <person name="Barry K.W."/>
            <person name="Bonito G."/>
            <person name="Buee M."/>
            <person name="Carver A."/>
            <person name="Chen C."/>
            <person name="Cichocki N."/>
            <person name="Clum A."/>
            <person name="Culley D."/>
            <person name="Crous P.W."/>
            <person name="Fauchery L."/>
            <person name="Girlanda M."/>
            <person name="Hayes R."/>
            <person name="Keri Z."/>
            <person name="Labutti K."/>
            <person name="Lipzen A."/>
            <person name="Lombard V."/>
            <person name="Magnuson J."/>
            <person name="Maillard F."/>
            <person name="Morin E."/>
            <person name="Murat C."/>
            <person name="Nolan M."/>
            <person name="Ohm R."/>
            <person name="Pangilinan J."/>
            <person name="Pereira M."/>
            <person name="Perotto S."/>
            <person name="Peter M."/>
            <person name="Riley R."/>
            <person name="Sitrit Y."/>
            <person name="Stielow B."/>
            <person name="Szollosi G."/>
            <person name="Zifcakova L."/>
            <person name="Stursova M."/>
            <person name="Spatafora J.W."/>
            <person name="Tedersoo L."/>
            <person name="Vaario L.-M."/>
            <person name="Yamada A."/>
            <person name="Yan M."/>
            <person name="Wang P."/>
            <person name="Xu J."/>
            <person name="Bruns T."/>
            <person name="Baldrian P."/>
            <person name="Vilgalys R."/>
            <person name="Henrissat B."/>
            <person name="Grigoriev I.V."/>
            <person name="Hibbett D."/>
            <person name="Nagy L.G."/>
            <person name="Martin F.M."/>
        </authorList>
    </citation>
    <scope>NUCLEOTIDE SEQUENCE</scope>
    <source>
        <strain evidence="1">P2</strain>
    </source>
</reference>
<sequence length="183" mass="20239">MWVVCSPWWFASVNLYCGLGDNLCLLVNACRRLGGTGPRASIERQEGVPPEICPSWNNDGNFTDKVTCSVPFTTPDGRGLMAIGCAEGIWIGFKHDPRSMRPALHPRMVSQCVMLEHFGIFLVLADKSFFTYHIEGLVPRHTEQRTLRRQLKNLVGTRTCNSLPSGTLVAKAQCSLVRSTTSG</sequence>
<organism evidence="1 2">
    <name type="scientific">Thelephora ganbajun</name>
    <name type="common">Ganba fungus</name>
    <dbReference type="NCBI Taxonomy" id="370292"/>
    <lineage>
        <taxon>Eukaryota</taxon>
        <taxon>Fungi</taxon>
        <taxon>Dikarya</taxon>
        <taxon>Basidiomycota</taxon>
        <taxon>Agaricomycotina</taxon>
        <taxon>Agaricomycetes</taxon>
        <taxon>Thelephorales</taxon>
        <taxon>Thelephoraceae</taxon>
        <taxon>Thelephora</taxon>
    </lineage>
</organism>
<dbReference type="EMBL" id="MU117990">
    <property type="protein sequence ID" value="KAF9649980.1"/>
    <property type="molecule type" value="Genomic_DNA"/>
</dbReference>
<protein>
    <submittedName>
        <fullName evidence="1">Uncharacterized protein</fullName>
    </submittedName>
</protein>
<keyword evidence="2" id="KW-1185">Reference proteome</keyword>
<proteinExistence type="predicted"/>